<comment type="caution">
    <text evidence="2">The sequence shown here is derived from an EMBL/GenBank/DDBJ whole genome shotgun (WGS) entry which is preliminary data.</text>
</comment>
<organism evidence="2 3">
    <name type="scientific">Phyllosticta citribraziliensis</name>
    <dbReference type="NCBI Taxonomy" id="989973"/>
    <lineage>
        <taxon>Eukaryota</taxon>
        <taxon>Fungi</taxon>
        <taxon>Dikarya</taxon>
        <taxon>Ascomycota</taxon>
        <taxon>Pezizomycotina</taxon>
        <taxon>Dothideomycetes</taxon>
        <taxon>Dothideomycetes incertae sedis</taxon>
        <taxon>Botryosphaeriales</taxon>
        <taxon>Phyllostictaceae</taxon>
        <taxon>Phyllosticta</taxon>
    </lineage>
</organism>
<dbReference type="Pfam" id="PF24476">
    <property type="entry name" value="DUF7580"/>
    <property type="match status" value="1"/>
</dbReference>
<dbReference type="RefSeq" id="XP_066650102.1">
    <property type="nucleotide sequence ID" value="XM_066802019.1"/>
</dbReference>
<dbReference type="EMBL" id="JBBPEH010000016">
    <property type="protein sequence ID" value="KAK7529652.1"/>
    <property type="molecule type" value="Genomic_DNA"/>
</dbReference>
<evidence type="ECO:0000259" key="1">
    <source>
        <dbReference type="Pfam" id="PF24476"/>
    </source>
</evidence>
<sequence length="522" mass="59123">MSGVEIVGLILGILPLITQYKKSVGRIFGYGRRFDDLDVSLKLAMAGWKQTCDELLIGLSLPMDLLDEQSGWDDKDIQDILQEHLGQQFYDAFEGAANYIRAELIDLRDQLEPPEDWRSQRDAHGEKDVVLKSFFKEHLKRIKGGFKTNKYDEMLRNIEACIQKIGPIIPKAIQLGEQRQGHKRKRMETAAWIRSQEHSQRLHDSLETLWSAQQCSAHLHCAQMRLSILGHGDKALGSKESLSCSFILKDSQTASQLGCYHTHVIPISIGTSTHNDSTVPSISLPPEDDHQGRCSSHAAIADLCANLAQIHTDDLCRGVFHDQEWHYHVHDDPTPVNINPANTRSLREAILDTQLMLSTRERRTMCLLLASAVLQFHETSWLRGKWTLDDIVLSNAGRETHLAIAKDFEMSATAATQSNANDTGLSFRHDEMVYYLGVALLELIYRKPLSPYSDAPWYAIRVQEDELPNIASAVRSCIQHVPSDLESDGFLNWFHEAVLVPLQEDYDMLHQQTRRSVSSRRA</sequence>
<evidence type="ECO:0000313" key="3">
    <source>
        <dbReference type="Proteomes" id="UP001360953"/>
    </source>
</evidence>
<dbReference type="PANTHER" id="PTHR35186:SF4">
    <property type="entry name" value="PRION-INHIBITION AND PROPAGATION HELO DOMAIN-CONTAINING PROTEIN"/>
    <property type="match status" value="1"/>
</dbReference>
<gene>
    <name evidence="2" type="ORF">J3D65DRAFT_642700</name>
</gene>
<dbReference type="PANTHER" id="PTHR35186">
    <property type="entry name" value="ANK_REP_REGION DOMAIN-CONTAINING PROTEIN"/>
    <property type="match status" value="1"/>
</dbReference>
<accession>A0ABR1L7M0</accession>
<keyword evidence="3" id="KW-1185">Reference proteome</keyword>
<dbReference type="GeneID" id="92034925"/>
<feature type="domain" description="DUF7580" evidence="1">
    <location>
        <begin position="196"/>
        <end position="450"/>
    </location>
</feature>
<evidence type="ECO:0000313" key="2">
    <source>
        <dbReference type="EMBL" id="KAK7529652.1"/>
    </source>
</evidence>
<dbReference type="Proteomes" id="UP001360953">
    <property type="component" value="Unassembled WGS sequence"/>
</dbReference>
<protein>
    <recommendedName>
        <fullName evidence="1">DUF7580 domain-containing protein</fullName>
    </recommendedName>
</protein>
<reference evidence="2 3" key="1">
    <citation type="submission" date="2024-04" db="EMBL/GenBank/DDBJ databases">
        <title>Phyllosticta paracitricarpa is synonymous to the EU quarantine fungus P. citricarpa based on phylogenomic analyses.</title>
        <authorList>
            <consortium name="Lawrence Berkeley National Laboratory"/>
            <person name="Van ingen-buijs V.A."/>
            <person name="Van westerhoven A.C."/>
            <person name="Haridas S."/>
            <person name="Skiadas P."/>
            <person name="Martin F."/>
            <person name="Groenewald J.Z."/>
            <person name="Crous P.W."/>
            <person name="Seidl M.F."/>
        </authorList>
    </citation>
    <scope>NUCLEOTIDE SEQUENCE [LARGE SCALE GENOMIC DNA]</scope>
    <source>
        <strain evidence="2 3">CPC 17464</strain>
    </source>
</reference>
<name>A0ABR1L7M0_9PEZI</name>
<dbReference type="InterPro" id="IPR056002">
    <property type="entry name" value="DUF7580"/>
</dbReference>
<proteinExistence type="predicted"/>